<dbReference type="AlphaFoldDB" id="A0A5D0NL98"/>
<organism evidence="2 3">
    <name type="scientific">Actinomadura chibensis</name>
    <dbReference type="NCBI Taxonomy" id="392828"/>
    <lineage>
        <taxon>Bacteria</taxon>
        <taxon>Bacillati</taxon>
        <taxon>Actinomycetota</taxon>
        <taxon>Actinomycetes</taxon>
        <taxon>Streptosporangiales</taxon>
        <taxon>Thermomonosporaceae</taxon>
        <taxon>Actinomadura</taxon>
    </lineage>
</organism>
<accession>A0A5D0NL98</accession>
<dbReference type="Pfam" id="PF01814">
    <property type="entry name" value="Hemerythrin"/>
    <property type="match status" value="1"/>
</dbReference>
<dbReference type="InterPro" id="IPR012312">
    <property type="entry name" value="Hemerythrin-like"/>
</dbReference>
<dbReference type="Gene3D" id="1.20.120.520">
    <property type="entry name" value="nmb1532 protein domain like"/>
    <property type="match status" value="1"/>
</dbReference>
<evidence type="ECO:0000313" key="3">
    <source>
        <dbReference type="Proteomes" id="UP000323380"/>
    </source>
</evidence>
<evidence type="ECO:0000259" key="1">
    <source>
        <dbReference type="Pfam" id="PF01814"/>
    </source>
</evidence>
<dbReference type="Proteomes" id="UP000323380">
    <property type="component" value="Unassembled WGS sequence"/>
</dbReference>
<reference evidence="2 3" key="1">
    <citation type="submission" date="2019-08" db="EMBL/GenBank/DDBJ databases">
        <title>Actinomadura sp. nov. CYP1-5 isolated from mountain soil.</title>
        <authorList>
            <person name="Songsumanus A."/>
            <person name="Kuncharoen N."/>
            <person name="Kudo T."/>
            <person name="Yuki M."/>
            <person name="Igarashi Y."/>
            <person name="Tanasupawat S."/>
        </authorList>
    </citation>
    <scope>NUCLEOTIDE SEQUENCE [LARGE SCALE GENOMIC DNA]</scope>
    <source>
        <strain evidence="2 3">JCM 14158</strain>
    </source>
</reference>
<dbReference type="STRING" id="1220554.GCA_001552135_07436"/>
<dbReference type="RefSeq" id="WP_067903353.1">
    <property type="nucleotide sequence ID" value="NZ_VSFG01000003.1"/>
</dbReference>
<sequence length="203" mass="22074">MAKYDWTAMYVMHNALRRELEHLAKVAARPEDEARRVLAEAPGWELFKKALHVHHSAEDEVLWPAMREALAGRPDGLALMDAMEAEHAAIDPVIEAIDAGTEPLAPLVERLAEGVAAHLGHEEEAALPLIDEVLAPEHVARFGQVHGTKIGPDGPRVFPWLLDGVDAETAAAMLGVLPEPARAAFETAWRPAYTALDRWGAGA</sequence>
<dbReference type="CDD" id="cd12108">
    <property type="entry name" value="Hr-like"/>
    <property type="match status" value="1"/>
</dbReference>
<comment type="caution">
    <text evidence="2">The sequence shown here is derived from an EMBL/GenBank/DDBJ whole genome shotgun (WGS) entry which is preliminary data.</text>
</comment>
<protein>
    <submittedName>
        <fullName evidence="2">Hemerythrin domain-containing protein</fullName>
    </submittedName>
</protein>
<keyword evidence="3" id="KW-1185">Reference proteome</keyword>
<evidence type="ECO:0000313" key="2">
    <source>
        <dbReference type="EMBL" id="TYB45253.1"/>
    </source>
</evidence>
<proteinExistence type="predicted"/>
<dbReference type="EMBL" id="VSFG01000003">
    <property type="protein sequence ID" value="TYB45253.1"/>
    <property type="molecule type" value="Genomic_DNA"/>
</dbReference>
<feature type="domain" description="Hemerythrin-like" evidence="1">
    <location>
        <begin position="9"/>
        <end position="130"/>
    </location>
</feature>
<gene>
    <name evidence="2" type="ORF">FXF69_17490</name>
</gene>
<name>A0A5D0NL98_9ACTN</name>